<comment type="catalytic activity">
    <reaction evidence="9">
        <text>(2S)-2-[5-amino-1-(5-phospho-beta-D-ribosyl)imidazole-4-carboxamido]succinate = 5-amino-1-(5-phospho-beta-D-ribosyl)imidazole-4-carboxamide + fumarate</text>
        <dbReference type="Rhea" id="RHEA:23920"/>
        <dbReference type="ChEBI" id="CHEBI:29806"/>
        <dbReference type="ChEBI" id="CHEBI:58443"/>
        <dbReference type="ChEBI" id="CHEBI:58475"/>
        <dbReference type="EC" id="4.3.2.2"/>
    </reaction>
    <physiologicalReaction direction="left-to-right" evidence="9">
        <dbReference type="Rhea" id="RHEA:23921"/>
    </physiologicalReaction>
</comment>
<evidence type="ECO:0000256" key="13">
    <source>
        <dbReference type="NCBIfam" id="TIGR00928"/>
    </source>
</evidence>
<dbReference type="Proteomes" id="UP000002192">
    <property type="component" value="Chromosome"/>
</dbReference>
<comment type="similarity">
    <text evidence="3 14">Belongs to the lyase 1 family. Adenylosuccinate lyase subfamily.</text>
</comment>
<dbReference type="NCBIfam" id="NF006764">
    <property type="entry name" value="PRK09285.1"/>
    <property type="match status" value="1"/>
</dbReference>
<evidence type="ECO:0000256" key="5">
    <source>
        <dbReference type="ARBA" id="ARBA00012339"/>
    </source>
</evidence>
<dbReference type="InterPro" id="IPR013539">
    <property type="entry name" value="PurB_C"/>
</dbReference>
<dbReference type="GO" id="GO:0005829">
    <property type="term" value="C:cytosol"/>
    <property type="evidence" value="ECO:0007669"/>
    <property type="project" value="TreeGrafter"/>
</dbReference>
<evidence type="ECO:0000259" key="15">
    <source>
        <dbReference type="Pfam" id="PF00206"/>
    </source>
</evidence>
<comment type="pathway">
    <text evidence="2 14">Purine metabolism; AMP biosynthesis via de novo pathway; AMP from IMP: step 2/2.</text>
</comment>
<keyword evidence="7 14" id="KW-0658">Purine biosynthesis</keyword>
<sequence length="461" mass="53622">MNKFSPLTAISPIDGRYYHQTHPLRNIFSEFGLLKFRIQIEIHWIQKLSHTIEITEIPVFTEIELNFLNNLITNFNITDAKHIKKIEKITKHDVKAIEYFLKEKISVLPDLKKKINEFIHFACTSEDINNLAYGLMISHTKNTIILPIWKKIIDIIKKISIKYKNTPILSRTHGQPASPSTLGKETANIAYRLIRQYHYLKSIKILGKMNGAVGNYNAHIIAYPKINWRKFDEEFVTSLGISWNPYTTQIEPHDYIVEISNRIIHFNTILIKFNQDIWGYLSLNYFQQAYSQFEIGSSTMPHKINPINFENSEGNLGLSNAIFNHFSKKLPISRWQRDLSDSTVLRNLGVAIGHSLIAYHNLLKGIDKLIINEKYLLQDLNKNWIILSEAIQTVMKKYNIHNSYERTKDFIFNEKVNPDTIKKFIESLPLPTSEKTRLQHITPSEYIGLAPDIANDIIKFE</sequence>
<feature type="domain" description="Adenylosuccinate lyase PurB C-terminal" evidence="16">
    <location>
        <begin position="333"/>
        <end position="447"/>
    </location>
</feature>
<dbReference type="FunFam" id="1.20.200.10:FF:000004">
    <property type="entry name" value="Adenylosuccinate lyase"/>
    <property type="match status" value="1"/>
</dbReference>
<gene>
    <name evidence="17" type="primary">purB</name>
    <name evidence="17" type="ordered locus">Bfl393</name>
</gene>
<evidence type="ECO:0000256" key="14">
    <source>
        <dbReference type="RuleBase" id="RU361172"/>
    </source>
</evidence>
<dbReference type="NCBIfam" id="TIGR00928">
    <property type="entry name" value="purB"/>
    <property type="match status" value="1"/>
</dbReference>
<evidence type="ECO:0000256" key="1">
    <source>
        <dbReference type="ARBA" id="ARBA00004706"/>
    </source>
</evidence>
<dbReference type="CDD" id="cd01598">
    <property type="entry name" value="PurB"/>
    <property type="match status" value="1"/>
</dbReference>
<dbReference type="GO" id="GO:0070626">
    <property type="term" value="F:(S)-2-(5-amino-1-(5-phospho-D-ribosyl)imidazole-4-carboxamido) succinate lyase (fumarate-forming) activity"/>
    <property type="evidence" value="ECO:0007669"/>
    <property type="project" value="RHEA"/>
</dbReference>
<evidence type="ECO:0000256" key="2">
    <source>
        <dbReference type="ARBA" id="ARBA00004734"/>
    </source>
</evidence>
<dbReference type="GO" id="GO:0044208">
    <property type="term" value="P:'de novo' AMP biosynthetic process"/>
    <property type="evidence" value="ECO:0007669"/>
    <property type="project" value="UniProtKB-UniPathway"/>
</dbReference>
<evidence type="ECO:0000256" key="6">
    <source>
        <dbReference type="ARBA" id="ARBA00017058"/>
    </source>
</evidence>
<evidence type="ECO:0000256" key="8">
    <source>
        <dbReference type="ARBA" id="ARBA00023239"/>
    </source>
</evidence>
<dbReference type="SUPFAM" id="SSF48557">
    <property type="entry name" value="L-aspartase-like"/>
    <property type="match status" value="1"/>
</dbReference>
<name>Q7VR31_BLOFL</name>
<comment type="subunit">
    <text evidence="4">Homotetramer. Residues from neighboring subunits contribute catalytic and substrate-binding residues to each active site.</text>
</comment>
<evidence type="ECO:0000313" key="17">
    <source>
        <dbReference type="EMBL" id="CAD83459.1"/>
    </source>
</evidence>
<dbReference type="Pfam" id="PF00206">
    <property type="entry name" value="Lyase_1"/>
    <property type="match status" value="1"/>
</dbReference>
<evidence type="ECO:0000256" key="7">
    <source>
        <dbReference type="ARBA" id="ARBA00022755"/>
    </source>
</evidence>
<dbReference type="EMBL" id="BX248583">
    <property type="protein sequence ID" value="CAD83459.1"/>
    <property type="molecule type" value="Genomic_DNA"/>
</dbReference>
<dbReference type="Gene3D" id="1.10.40.30">
    <property type="entry name" value="Fumarase/aspartase (C-terminal domain)"/>
    <property type="match status" value="1"/>
</dbReference>
<evidence type="ECO:0000313" key="18">
    <source>
        <dbReference type="Proteomes" id="UP000002192"/>
    </source>
</evidence>
<dbReference type="InterPro" id="IPR024083">
    <property type="entry name" value="Fumarase/histidase_N"/>
</dbReference>
<evidence type="ECO:0000256" key="12">
    <source>
        <dbReference type="ARBA" id="ARBA00049115"/>
    </source>
</evidence>
<accession>Q7VR31</accession>
<protein>
    <recommendedName>
        <fullName evidence="6 13">Adenylosuccinate lyase</fullName>
        <shortName evidence="14">ASL</shortName>
        <ecNumber evidence="5 13">4.3.2.2</ecNumber>
    </recommendedName>
    <alternativeName>
        <fullName evidence="11 14">Adenylosuccinase</fullName>
    </alternativeName>
</protein>
<evidence type="ECO:0000256" key="9">
    <source>
        <dbReference type="ARBA" id="ARBA00024477"/>
    </source>
</evidence>
<evidence type="ECO:0000256" key="4">
    <source>
        <dbReference type="ARBA" id="ARBA00011668"/>
    </source>
</evidence>
<feature type="domain" description="Fumarate lyase N-terminal" evidence="15">
    <location>
        <begin position="15"/>
        <end position="314"/>
    </location>
</feature>
<dbReference type="PANTHER" id="PTHR43411">
    <property type="entry name" value="ADENYLOSUCCINATE LYASE"/>
    <property type="match status" value="1"/>
</dbReference>
<dbReference type="PRINTS" id="PR00149">
    <property type="entry name" value="FUMRATELYASE"/>
</dbReference>
<keyword evidence="8 14" id="KW-0456">Lyase</keyword>
<comment type="catalytic activity">
    <reaction evidence="12">
        <text>N(6)-(1,2-dicarboxyethyl)-AMP = fumarate + AMP</text>
        <dbReference type="Rhea" id="RHEA:16853"/>
        <dbReference type="ChEBI" id="CHEBI:29806"/>
        <dbReference type="ChEBI" id="CHEBI:57567"/>
        <dbReference type="ChEBI" id="CHEBI:456215"/>
        <dbReference type="EC" id="4.3.2.2"/>
    </reaction>
    <physiologicalReaction direction="left-to-right" evidence="12">
        <dbReference type="Rhea" id="RHEA:16854"/>
    </physiologicalReaction>
</comment>
<evidence type="ECO:0000256" key="11">
    <source>
        <dbReference type="ARBA" id="ARBA00030717"/>
    </source>
</evidence>
<dbReference type="OrthoDB" id="9768878at2"/>
<reference evidence="17 18" key="1">
    <citation type="journal article" date="2003" name="Proc. Natl. Acad. Sci. U.S.A.">
        <title>The genome sequence of Blochmannia floridanus: comparative analysis of reduced genomes.</title>
        <authorList>
            <person name="Gil R."/>
            <person name="Silva F.J."/>
            <person name="Zientz E."/>
            <person name="Delmotte F."/>
            <person name="Gonzalez-Candelas F."/>
            <person name="Latorre A."/>
            <person name="Rausell C."/>
            <person name="Kramerbeek J."/>
            <person name="Gadau J."/>
            <person name="Hoelldobler B."/>
            <person name="van Ham R.C.H.J."/>
            <person name="Gross R."/>
            <person name="Moya A."/>
        </authorList>
    </citation>
    <scope>NUCLEOTIDE SEQUENCE [LARGE SCALE GENOMIC DNA]</scope>
</reference>
<dbReference type="InterPro" id="IPR000362">
    <property type="entry name" value="Fumarate_lyase_fam"/>
</dbReference>
<dbReference type="UniPathway" id="UPA00075">
    <property type="reaction ID" value="UER00336"/>
</dbReference>
<dbReference type="Pfam" id="PF08328">
    <property type="entry name" value="ASL_C"/>
    <property type="match status" value="1"/>
</dbReference>
<keyword evidence="18" id="KW-1185">Reference proteome</keyword>
<dbReference type="Gene3D" id="1.10.275.10">
    <property type="entry name" value="Fumarase/aspartase (N-terminal domain)"/>
    <property type="match status" value="1"/>
</dbReference>
<dbReference type="InterPro" id="IPR004769">
    <property type="entry name" value="Pur_lyase"/>
</dbReference>
<dbReference type="HOGENOM" id="CLU_025566_2_0_6"/>
<dbReference type="InterPro" id="IPR008948">
    <property type="entry name" value="L-Aspartase-like"/>
</dbReference>
<dbReference type="PROSITE" id="PS00163">
    <property type="entry name" value="FUMARATE_LYASES"/>
    <property type="match status" value="1"/>
</dbReference>
<dbReference type="InterPro" id="IPR020557">
    <property type="entry name" value="Fumarate_lyase_CS"/>
</dbReference>
<comment type="pathway">
    <text evidence="1 14">Purine metabolism; IMP biosynthesis via de novo pathway; 5-amino-1-(5-phospho-D-ribosyl)imidazole-4-carboxamide from 5-amino-1-(5-phospho-D-ribosyl)imidazole-4-carboxylate: step 2/2.</text>
</comment>
<dbReference type="InterPro" id="IPR047136">
    <property type="entry name" value="PurB_bact"/>
</dbReference>
<dbReference type="AlphaFoldDB" id="Q7VR31"/>
<dbReference type="UniPathway" id="UPA00074">
    <property type="reaction ID" value="UER00132"/>
</dbReference>
<dbReference type="eggNOG" id="COG0015">
    <property type="taxonomic scope" value="Bacteria"/>
</dbReference>
<dbReference type="EC" id="4.3.2.2" evidence="5 13"/>
<dbReference type="PANTHER" id="PTHR43411:SF1">
    <property type="entry name" value="ADENYLOSUCCINATE LYASE"/>
    <property type="match status" value="1"/>
</dbReference>
<evidence type="ECO:0000256" key="10">
    <source>
        <dbReference type="ARBA" id="ARBA00025012"/>
    </source>
</evidence>
<comment type="function">
    <text evidence="10">Catalyzes two reactions in de novo purine nucleotide biosynthesis. Catalyzes the breakdown of 5-aminoimidazole- (N-succinylocarboxamide) ribotide (SAICAR or 2-[5-amino-1-(5-phospho-beta-D-ribosyl)imidazole-4-carboxamido]succinate) to 5-aminoimidazole-4-carboxamide ribotide (AICAR or 5-amino-1-(5-phospho-beta-D-ribosyl)imidazole-4-carboxamide) and fumarate, and of adenylosuccinate (ADS or N(6)-(1,2-dicarboxyethyl)-AMP) to adenosine monophosphate (AMP) and fumarate.</text>
</comment>
<organism evidence="17 18">
    <name type="scientific">Blochmanniella floridana</name>
    <dbReference type="NCBI Taxonomy" id="203907"/>
    <lineage>
        <taxon>Bacteria</taxon>
        <taxon>Pseudomonadati</taxon>
        <taxon>Pseudomonadota</taxon>
        <taxon>Gammaproteobacteria</taxon>
        <taxon>Enterobacterales</taxon>
        <taxon>Enterobacteriaceae</taxon>
        <taxon>ant endosymbionts</taxon>
        <taxon>Candidatus Blochmanniella</taxon>
    </lineage>
</organism>
<dbReference type="STRING" id="203907.Bfl393"/>
<dbReference type="GO" id="GO:0004018">
    <property type="term" value="F:N6-(1,2-dicarboxyethyl)AMP AMP-lyase (fumarate-forming) activity"/>
    <property type="evidence" value="ECO:0007669"/>
    <property type="project" value="UniProtKB-UniRule"/>
</dbReference>
<dbReference type="KEGG" id="bfl:Bfl393"/>
<evidence type="ECO:0000259" key="16">
    <source>
        <dbReference type="Pfam" id="PF08328"/>
    </source>
</evidence>
<dbReference type="GO" id="GO:0006189">
    <property type="term" value="P:'de novo' IMP biosynthetic process"/>
    <property type="evidence" value="ECO:0007669"/>
    <property type="project" value="UniProtKB-UniPathway"/>
</dbReference>
<dbReference type="InterPro" id="IPR022761">
    <property type="entry name" value="Fumarate_lyase_N"/>
</dbReference>
<dbReference type="Gene3D" id="1.20.200.10">
    <property type="entry name" value="Fumarase/aspartase (Central domain)"/>
    <property type="match status" value="1"/>
</dbReference>
<evidence type="ECO:0000256" key="3">
    <source>
        <dbReference type="ARBA" id="ARBA00008273"/>
    </source>
</evidence>
<proteinExistence type="inferred from homology"/>